<evidence type="ECO:0000313" key="1">
    <source>
        <dbReference type="EMBL" id="RUP45753.1"/>
    </source>
</evidence>
<keyword evidence="2" id="KW-1185">Reference proteome</keyword>
<reference evidence="1 2" key="1">
    <citation type="journal article" date="2018" name="New Phytol.">
        <title>Phylogenomics of Endogonaceae and evolution of mycorrhizas within Mucoromycota.</title>
        <authorList>
            <person name="Chang Y."/>
            <person name="Desiro A."/>
            <person name="Na H."/>
            <person name="Sandor L."/>
            <person name="Lipzen A."/>
            <person name="Clum A."/>
            <person name="Barry K."/>
            <person name="Grigoriev I.V."/>
            <person name="Martin F.M."/>
            <person name="Stajich J.E."/>
            <person name="Smith M.E."/>
            <person name="Bonito G."/>
            <person name="Spatafora J.W."/>
        </authorList>
    </citation>
    <scope>NUCLEOTIDE SEQUENCE [LARGE SCALE GENOMIC DNA]</scope>
    <source>
        <strain evidence="1 2">GMNB39</strain>
    </source>
</reference>
<sequence length="446" mass="49519">MPPQHIPNEIIIDILDIIKQTSPTPWLDLLSCSLISQSWHQCAFPSLRAVLQDLDMKGLSLHDLKIRDLHQIIHCITEANMLKTQVDDFLNQLEWSPNYMLDYKPKEGVADSSKGFVDQFYAAAILDLLQSLRGCTHLKLDFCTVAGNRGYADAWNYCYAAVVPFFSQIVPHFRTTLTHLTLTGRCQFTLSIKTATSAADDPLAQLLSTLVNLQEFVVMDFELTDPIVRALAHCPSLQTVILKHVNCVSIPLLATSLVSCPNLRHLTLSIFHPSSFVPIISTFLATNPPLETLYLRQTLNSPADDFSDLLGRLIPHVGRHLTRLTLWGAHYLDDTVLAALARSAPRLTHLNLVHCARLTGRGVGRPDWPALKVLELASCKAIEASFVREVVRTCKGTITVCAIPEKFAEDEGVKEAFAGEPMHTGGAGTGIVHWVREGYTVLDMNR</sequence>
<dbReference type="PANTHER" id="PTHR13318:SF190">
    <property type="entry name" value="PARTNER OF PAIRED, ISOFORM B"/>
    <property type="match status" value="1"/>
</dbReference>
<dbReference type="InterPro" id="IPR032675">
    <property type="entry name" value="LRR_dom_sf"/>
</dbReference>
<organism evidence="1 2">
    <name type="scientific">Jimgerdemannia flammicorona</name>
    <dbReference type="NCBI Taxonomy" id="994334"/>
    <lineage>
        <taxon>Eukaryota</taxon>
        <taxon>Fungi</taxon>
        <taxon>Fungi incertae sedis</taxon>
        <taxon>Mucoromycota</taxon>
        <taxon>Mucoromycotina</taxon>
        <taxon>Endogonomycetes</taxon>
        <taxon>Endogonales</taxon>
        <taxon>Endogonaceae</taxon>
        <taxon>Jimgerdemannia</taxon>
    </lineage>
</organism>
<dbReference type="Proteomes" id="UP000268093">
    <property type="component" value="Unassembled WGS sequence"/>
</dbReference>
<dbReference type="EMBL" id="RBNI01006819">
    <property type="protein sequence ID" value="RUP45753.1"/>
    <property type="molecule type" value="Genomic_DNA"/>
</dbReference>
<comment type="caution">
    <text evidence="1">The sequence shown here is derived from an EMBL/GenBank/DDBJ whole genome shotgun (WGS) entry which is preliminary data.</text>
</comment>
<dbReference type="OrthoDB" id="27842at2759"/>
<accession>A0A433D4P3</accession>
<evidence type="ECO:0008006" key="3">
    <source>
        <dbReference type="Google" id="ProtNLM"/>
    </source>
</evidence>
<dbReference type="GO" id="GO:0031146">
    <property type="term" value="P:SCF-dependent proteasomal ubiquitin-dependent protein catabolic process"/>
    <property type="evidence" value="ECO:0007669"/>
    <property type="project" value="TreeGrafter"/>
</dbReference>
<protein>
    <recommendedName>
        <fullName evidence="3">F-box domain-containing protein</fullName>
    </recommendedName>
</protein>
<dbReference type="Gene3D" id="3.80.10.10">
    <property type="entry name" value="Ribonuclease Inhibitor"/>
    <property type="match status" value="1"/>
</dbReference>
<dbReference type="PANTHER" id="PTHR13318">
    <property type="entry name" value="PARTNER OF PAIRED, ISOFORM B-RELATED"/>
    <property type="match status" value="1"/>
</dbReference>
<gene>
    <name evidence="1" type="ORF">BC936DRAFT_147783</name>
</gene>
<dbReference type="AlphaFoldDB" id="A0A433D4P3"/>
<dbReference type="SUPFAM" id="SSF52047">
    <property type="entry name" value="RNI-like"/>
    <property type="match status" value="1"/>
</dbReference>
<proteinExistence type="predicted"/>
<dbReference type="GO" id="GO:0019005">
    <property type="term" value="C:SCF ubiquitin ligase complex"/>
    <property type="evidence" value="ECO:0007669"/>
    <property type="project" value="TreeGrafter"/>
</dbReference>
<evidence type="ECO:0000313" key="2">
    <source>
        <dbReference type="Proteomes" id="UP000268093"/>
    </source>
</evidence>
<name>A0A433D4P3_9FUNG</name>